<dbReference type="Pfam" id="PF01809">
    <property type="entry name" value="YidD"/>
    <property type="match status" value="1"/>
</dbReference>
<comment type="caution">
    <text evidence="2">The sequence shown here is derived from an EMBL/GenBank/DDBJ whole genome shotgun (WGS) entry which is preliminary data.</text>
</comment>
<sequence>MTAGAPHPGTWALKGAVLAYQYTLRPVLGCNCRFYPSCSDYALEALGTHGALRGAWFAGRRILRCNPWHPGGYDPVPLSPGAGAAIQPVPKG</sequence>
<keyword evidence="3" id="KW-1185">Reference proteome</keyword>
<comment type="subcellular location">
    <subcellularLocation>
        <location evidence="1">Cell membrane</location>
        <topology evidence="1">Peripheral membrane protein</topology>
        <orientation evidence="1">Cytoplasmic side</orientation>
    </subcellularLocation>
</comment>
<reference evidence="3" key="1">
    <citation type="journal article" date="2019" name="Int. J. Syst. Evol. Microbiol.">
        <title>The Global Catalogue of Microorganisms (GCM) 10K type strain sequencing project: providing services to taxonomists for standard genome sequencing and annotation.</title>
        <authorList>
            <consortium name="The Broad Institute Genomics Platform"/>
            <consortium name="The Broad Institute Genome Sequencing Center for Infectious Disease"/>
            <person name="Wu L."/>
            <person name="Ma J."/>
        </authorList>
    </citation>
    <scope>NUCLEOTIDE SEQUENCE [LARGE SCALE GENOMIC DNA]</scope>
    <source>
        <strain evidence="3">CECT 7131</strain>
    </source>
</reference>
<name>A0ABT8ABI0_9PROT</name>
<gene>
    <name evidence="2" type="primary">yidD</name>
    <name evidence="2" type="ORF">QWZ14_21865</name>
</gene>
<dbReference type="PANTHER" id="PTHR33383:SF1">
    <property type="entry name" value="MEMBRANE PROTEIN INSERTION EFFICIENCY FACTOR-RELATED"/>
    <property type="match status" value="1"/>
</dbReference>
<keyword evidence="1" id="KW-0472">Membrane</keyword>
<accession>A0ABT8ABI0</accession>
<comment type="function">
    <text evidence="1">Could be involved in insertion of integral membrane proteins into the membrane.</text>
</comment>
<evidence type="ECO:0000256" key="1">
    <source>
        <dbReference type="HAMAP-Rule" id="MF_00386"/>
    </source>
</evidence>
<dbReference type="Proteomes" id="UP001529369">
    <property type="component" value="Unassembled WGS sequence"/>
</dbReference>
<dbReference type="RefSeq" id="WP_290319036.1">
    <property type="nucleotide sequence ID" value="NZ_JAUFPN010000184.1"/>
</dbReference>
<dbReference type="PANTHER" id="PTHR33383">
    <property type="entry name" value="MEMBRANE PROTEIN INSERTION EFFICIENCY FACTOR-RELATED"/>
    <property type="match status" value="1"/>
</dbReference>
<dbReference type="EMBL" id="JAUFPN010000184">
    <property type="protein sequence ID" value="MDN3567035.1"/>
    <property type="molecule type" value="Genomic_DNA"/>
</dbReference>
<keyword evidence="1" id="KW-1003">Cell membrane</keyword>
<protein>
    <recommendedName>
        <fullName evidence="1">Putative membrane protein insertion efficiency factor</fullName>
    </recommendedName>
</protein>
<dbReference type="SMART" id="SM01234">
    <property type="entry name" value="Haemolytic"/>
    <property type="match status" value="1"/>
</dbReference>
<proteinExistence type="inferred from homology"/>
<organism evidence="2 3">
    <name type="scientific">Paeniroseomonas aquatica</name>
    <dbReference type="NCBI Taxonomy" id="373043"/>
    <lineage>
        <taxon>Bacteria</taxon>
        <taxon>Pseudomonadati</taxon>
        <taxon>Pseudomonadota</taxon>
        <taxon>Alphaproteobacteria</taxon>
        <taxon>Acetobacterales</taxon>
        <taxon>Acetobacteraceae</taxon>
        <taxon>Paeniroseomonas</taxon>
    </lineage>
</organism>
<dbReference type="NCBIfam" id="TIGR00278">
    <property type="entry name" value="membrane protein insertion efficiency factor YidD"/>
    <property type="match status" value="1"/>
</dbReference>
<dbReference type="HAMAP" id="MF_00386">
    <property type="entry name" value="UPF0161_YidD"/>
    <property type="match status" value="1"/>
</dbReference>
<dbReference type="InterPro" id="IPR002696">
    <property type="entry name" value="Membr_insert_effic_factor_YidD"/>
</dbReference>
<evidence type="ECO:0000313" key="2">
    <source>
        <dbReference type="EMBL" id="MDN3567035.1"/>
    </source>
</evidence>
<evidence type="ECO:0000313" key="3">
    <source>
        <dbReference type="Proteomes" id="UP001529369"/>
    </source>
</evidence>
<comment type="similarity">
    <text evidence="1">Belongs to the UPF0161 family.</text>
</comment>